<keyword evidence="3" id="KW-1185">Reference proteome</keyword>
<feature type="non-terminal residue" evidence="2">
    <location>
        <position position="35"/>
    </location>
</feature>
<feature type="region of interest" description="Disordered" evidence="1">
    <location>
        <begin position="1"/>
        <end position="35"/>
    </location>
</feature>
<dbReference type="EMBL" id="LXQA010989515">
    <property type="protein sequence ID" value="MCI80177.1"/>
    <property type="molecule type" value="Genomic_DNA"/>
</dbReference>
<comment type="caution">
    <text evidence="2">The sequence shown here is derived from an EMBL/GenBank/DDBJ whole genome shotgun (WGS) entry which is preliminary data.</text>
</comment>
<accession>A0A392UWH1</accession>
<dbReference type="AlphaFoldDB" id="A0A392UWH1"/>
<protein>
    <submittedName>
        <fullName evidence="2">Uncharacterized protein</fullName>
    </submittedName>
</protein>
<evidence type="ECO:0000313" key="3">
    <source>
        <dbReference type="Proteomes" id="UP000265520"/>
    </source>
</evidence>
<dbReference type="Proteomes" id="UP000265520">
    <property type="component" value="Unassembled WGS sequence"/>
</dbReference>
<evidence type="ECO:0000313" key="2">
    <source>
        <dbReference type="EMBL" id="MCI80177.1"/>
    </source>
</evidence>
<name>A0A392UWH1_9FABA</name>
<evidence type="ECO:0000256" key="1">
    <source>
        <dbReference type="SAM" id="MobiDB-lite"/>
    </source>
</evidence>
<organism evidence="2 3">
    <name type="scientific">Trifolium medium</name>
    <dbReference type="NCBI Taxonomy" id="97028"/>
    <lineage>
        <taxon>Eukaryota</taxon>
        <taxon>Viridiplantae</taxon>
        <taxon>Streptophyta</taxon>
        <taxon>Embryophyta</taxon>
        <taxon>Tracheophyta</taxon>
        <taxon>Spermatophyta</taxon>
        <taxon>Magnoliopsida</taxon>
        <taxon>eudicotyledons</taxon>
        <taxon>Gunneridae</taxon>
        <taxon>Pentapetalae</taxon>
        <taxon>rosids</taxon>
        <taxon>fabids</taxon>
        <taxon>Fabales</taxon>
        <taxon>Fabaceae</taxon>
        <taxon>Papilionoideae</taxon>
        <taxon>50 kb inversion clade</taxon>
        <taxon>NPAAA clade</taxon>
        <taxon>Hologalegina</taxon>
        <taxon>IRL clade</taxon>
        <taxon>Trifolieae</taxon>
        <taxon>Trifolium</taxon>
    </lineage>
</organism>
<proteinExistence type="predicted"/>
<sequence length="35" mass="3868">MRSEKSKPRGELGQEKEGGDHGRGSLEHEDSSSNR</sequence>
<reference evidence="2 3" key="1">
    <citation type="journal article" date="2018" name="Front. Plant Sci.">
        <title>Red Clover (Trifolium pratense) and Zigzag Clover (T. medium) - A Picture of Genomic Similarities and Differences.</title>
        <authorList>
            <person name="Dluhosova J."/>
            <person name="Istvanek J."/>
            <person name="Nedelnik J."/>
            <person name="Repkova J."/>
        </authorList>
    </citation>
    <scope>NUCLEOTIDE SEQUENCE [LARGE SCALE GENOMIC DNA]</scope>
    <source>
        <strain evidence="3">cv. 10/8</strain>
        <tissue evidence="2">Leaf</tissue>
    </source>
</reference>